<evidence type="ECO:0000313" key="1">
    <source>
        <dbReference type="EMBL" id="CRL08456.1"/>
    </source>
</evidence>
<dbReference type="EMBL" id="CVRI01000075">
    <property type="protein sequence ID" value="CRL08456.1"/>
    <property type="molecule type" value="Genomic_DNA"/>
</dbReference>
<dbReference type="Proteomes" id="UP000183832">
    <property type="component" value="Unassembled WGS sequence"/>
</dbReference>
<evidence type="ECO:0000313" key="2">
    <source>
        <dbReference type="Proteomes" id="UP000183832"/>
    </source>
</evidence>
<sequence length="101" mass="12240">MQHRKENGKDDLTKVQRECLFRGETRSKQFDLAYQHGYQSFKDHYEKAKNEGKLNYERFSRYDCGAEHKFLLAGWLADVEIPKKRFYDFLCIVTTDDFKWM</sequence>
<accession>A0A1J1J7U3</accession>
<gene>
    <name evidence="1" type="ORF">CLUMA_CG021485</name>
</gene>
<organism evidence="1 2">
    <name type="scientific">Clunio marinus</name>
    <dbReference type="NCBI Taxonomy" id="568069"/>
    <lineage>
        <taxon>Eukaryota</taxon>
        <taxon>Metazoa</taxon>
        <taxon>Ecdysozoa</taxon>
        <taxon>Arthropoda</taxon>
        <taxon>Hexapoda</taxon>
        <taxon>Insecta</taxon>
        <taxon>Pterygota</taxon>
        <taxon>Neoptera</taxon>
        <taxon>Endopterygota</taxon>
        <taxon>Diptera</taxon>
        <taxon>Nematocera</taxon>
        <taxon>Chironomoidea</taxon>
        <taxon>Chironomidae</taxon>
        <taxon>Clunio</taxon>
    </lineage>
</organism>
<protein>
    <submittedName>
        <fullName evidence="1">CLUMA_CG021485, isoform A</fullName>
    </submittedName>
</protein>
<name>A0A1J1J7U3_9DIPT</name>
<dbReference type="AlphaFoldDB" id="A0A1J1J7U3"/>
<reference evidence="1 2" key="1">
    <citation type="submission" date="2015-04" db="EMBL/GenBank/DDBJ databases">
        <authorList>
            <person name="Syromyatnikov M.Y."/>
            <person name="Popov V.N."/>
        </authorList>
    </citation>
    <scope>NUCLEOTIDE SEQUENCE [LARGE SCALE GENOMIC DNA]</scope>
</reference>
<proteinExistence type="predicted"/>
<keyword evidence="2" id="KW-1185">Reference proteome</keyword>